<name>A0A2N2E8S2_9BACT</name>
<keyword evidence="1" id="KW-0812">Transmembrane</keyword>
<keyword evidence="1" id="KW-0472">Membrane</keyword>
<proteinExistence type="predicted"/>
<sequence length="343" mass="37880">MFNKKAFTLIEILLAVALLVILASIVILAINPARQLAQTRNSRRYADVNTLQKAAYQYLIDNGELPAAIDTMPLEICRTDAIDCTGLADLSVLTDETIYLSSIPTDPKVNSENGTGYMICKTIYNRPAVYSPLAELSQEINSKDLCASPLQLRNSQRLADISAIEAAMKTMYDANGYYLVDPGVSYNIFYYNGNSLVGSDTRSTNCSTVTSEPVRQGEHAYIQGTYGSSTPCPTQSNWCIKLSADINDSSVSAGTACDSGTVYLRNMPLNNYLPIGTWTTGWYPYKMFIVNNFDDDGNDYFRIKYRLEGSATNELQSDHFLNSVSANCRYDTEASNANMISCF</sequence>
<evidence type="ECO:0000256" key="1">
    <source>
        <dbReference type="SAM" id="Phobius"/>
    </source>
</evidence>
<dbReference type="AlphaFoldDB" id="A0A2N2E8S2"/>
<dbReference type="Pfam" id="PF07963">
    <property type="entry name" value="N_methyl"/>
    <property type="match status" value="1"/>
</dbReference>
<comment type="caution">
    <text evidence="2">The sequence shown here is derived from an EMBL/GenBank/DDBJ whole genome shotgun (WGS) entry which is preliminary data.</text>
</comment>
<feature type="transmembrane region" description="Helical" evidence="1">
    <location>
        <begin position="6"/>
        <end position="30"/>
    </location>
</feature>
<evidence type="ECO:0008006" key="4">
    <source>
        <dbReference type="Google" id="ProtNLM"/>
    </source>
</evidence>
<evidence type="ECO:0000313" key="2">
    <source>
        <dbReference type="EMBL" id="PKM91133.1"/>
    </source>
</evidence>
<protein>
    <recommendedName>
        <fullName evidence="4">Type II secretion system protein GspG C-terminal domain-containing protein</fullName>
    </recommendedName>
</protein>
<reference evidence="2 3" key="1">
    <citation type="journal article" date="2017" name="ISME J.">
        <title>Potential for microbial H2 and metal transformations associated with novel bacteria and archaea in deep terrestrial subsurface sediments.</title>
        <authorList>
            <person name="Hernsdorf A.W."/>
            <person name="Amano Y."/>
            <person name="Miyakawa K."/>
            <person name="Ise K."/>
            <person name="Suzuki Y."/>
            <person name="Anantharaman K."/>
            <person name="Probst A."/>
            <person name="Burstein D."/>
            <person name="Thomas B.C."/>
            <person name="Banfield J.F."/>
        </authorList>
    </citation>
    <scope>NUCLEOTIDE SEQUENCE [LARGE SCALE GENOMIC DNA]</scope>
    <source>
        <strain evidence="2">HGW-Falkowbacteria-1</strain>
    </source>
</reference>
<dbReference type="Proteomes" id="UP000233517">
    <property type="component" value="Unassembled WGS sequence"/>
</dbReference>
<dbReference type="InterPro" id="IPR045584">
    <property type="entry name" value="Pilin-like"/>
</dbReference>
<gene>
    <name evidence="2" type="ORF">CVU82_03710</name>
</gene>
<evidence type="ECO:0000313" key="3">
    <source>
        <dbReference type="Proteomes" id="UP000233517"/>
    </source>
</evidence>
<dbReference type="SUPFAM" id="SSF54523">
    <property type="entry name" value="Pili subunits"/>
    <property type="match status" value="1"/>
</dbReference>
<organism evidence="2 3">
    <name type="scientific">Candidatus Falkowbacteria bacterium HGW-Falkowbacteria-1</name>
    <dbReference type="NCBI Taxonomy" id="2013768"/>
    <lineage>
        <taxon>Bacteria</taxon>
        <taxon>Candidatus Falkowiibacteriota</taxon>
    </lineage>
</organism>
<dbReference type="EMBL" id="PHAI01000003">
    <property type="protein sequence ID" value="PKM91133.1"/>
    <property type="molecule type" value="Genomic_DNA"/>
</dbReference>
<keyword evidence="1" id="KW-1133">Transmembrane helix</keyword>
<dbReference type="InterPro" id="IPR012902">
    <property type="entry name" value="N_methyl_site"/>
</dbReference>
<accession>A0A2N2E8S2</accession>
<dbReference type="NCBIfam" id="TIGR02532">
    <property type="entry name" value="IV_pilin_GFxxxE"/>
    <property type="match status" value="1"/>
</dbReference>
<dbReference type="Gene3D" id="3.30.700.10">
    <property type="entry name" value="Glycoprotein, Type 4 Pilin"/>
    <property type="match status" value="1"/>
</dbReference>